<organism evidence="1 2">
    <name type="scientific">Crocosphaera chwakensis CCY0110</name>
    <dbReference type="NCBI Taxonomy" id="391612"/>
    <lineage>
        <taxon>Bacteria</taxon>
        <taxon>Bacillati</taxon>
        <taxon>Cyanobacteriota</taxon>
        <taxon>Cyanophyceae</taxon>
        <taxon>Oscillatoriophycideae</taxon>
        <taxon>Chroococcales</taxon>
        <taxon>Aphanothecaceae</taxon>
        <taxon>Crocosphaera</taxon>
        <taxon>Crocosphaera chwakensis</taxon>
    </lineage>
</organism>
<evidence type="ECO:0000313" key="1">
    <source>
        <dbReference type="EMBL" id="EAZ90959.1"/>
    </source>
</evidence>
<dbReference type="Pfam" id="PF17963">
    <property type="entry name" value="Big_9"/>
    <property type="match status" value="1"/>
</dbReference>
<proteinExistence type="predicted"/>
<dbReference type="Proteomes" id="UP000003781">
    <property type="component" value="Unassembled WGS sequence"/>
</dbReference>
<comment type="caution">
    <text evidence="1">The sequence shown here is derived from an EMBL/GenBank/DDBJ whole genome shotgun (WGS) entry which is preliminary data.</text>
</comment>
<reference evidence="1 2" key="1">
    <citation type="submission" date="2007-03" db="EMBL/GenBank/DDBJ databases">
        <authorList>
            <person name="Stal L."/>
            <person name="Ferriera S."/>
            <person name="Johnson J."/>
            <person name="Kravitz S."/>
            <person name="Beeson K."/>
            <person name="Sutton G."/>
            <person name="Rogers Y.-H."/>
            <person name="Friedman R."/>
            <person name="Frazier M."/>
            <person name="Venter J.C."/>
        </authorList>
    </citation>
    <scope>NUCLEOTIDE SEQUENCE [LARGE SCALE GENOMIC DNA]</scope>
    <source>
        <strain evidence="1 2">CCY0110</strain>
    </source>
</reference>
<dbReference type="AlphaFoldDB" id="A3IRF7"/>
<sequence length="698" mass="77417">MLYNSADGWKTYTINVGDYFTGSYNRLIFMNDNDTPNNLGSSSQFRNLVLSETTPPPTTNQLNLTINGTTISKSLQTYGDASILNGNNLPQDTSEATVTYLDNGNQVQVENNAWKSWDLGNYNITSDTVLTFEFRSDSEGEIQGIGFDNNDNVFDNTNTLFQLFGTQTFGNQTFNNYNTVEGWKSYTINVGDYFTGTYNHLVFMNDNDTPNNLGSSSQFRNIILSENTPPPPTNNPPVANNDSYTTDEATILNENFVINDEDTDNDPLIITQINGSIFTEGNPITLSSGALLTINNDQTFSYNPNSQFDYLLAGETATDTFTYTISDGQDSDNGTVTVTINGLSSPPTTNQLNLTINGTNQSKSLQTYGDASVLNGNNLPQDTPEATVTYLDNGNQVEVENNAWKSWDLGNYNITSDTVLTFEFRSDSEGEIQGIGFDNNDNVFDNTNTLFQLFGTQSFGNQTFNNYNTVEGWKSYTINVGDFLTGTYNRLVFMNDNDTPNNLGSSSQFRNLILSENTPPPPTNQLNLTINGTTISKSLQTYGDASVLNGNNLPQDTSEATVTYLDHGNQVKVENNAWKSWDLGNYNITANTRLSFQFRSVDEGEIQGIGFDNDDDLFNNTNTLFQLYGTQTFANQAFNDYQGLNDSQAVNGWKDYSINLGQYFTGNFDRLVFMNDNDTINNLGSSSQFRNLVLSEVT</sequence>
<keyword evidence="2" id="KW-1185">Reference proteome</keyword>
<dbReference type="NCBIfam" id="TIGR01965">
    <property type="entry name" value="VCBS_repeat"/>
    <property type="match status" value="1"/>
</dbReference>
<evidence type="ECO:0000313" key="2">
    <source>
        <dbReference type="Proteomes" id="UP000003781"/>
    </source>
</evidence>
<dbReference type="OrthoDB" id="7783360at2"/>
<dbReference type="RefSeq" id="WP_008275964.1">
    <property type="nucleotide sequence ID" value="NZ_AAXW01000018.1"/>
</dbReference>
<dbReference type="eggNOG" id="COG2931">
    <property type="taxonomic scope" value="Bacteria"/>
</dbReference>
<gene>
    <name evidence="1" type="ORF">CY0110_21265</name>
</gene>
<dbReference type="InterPro" id="IPR010221">
    <property type="entry name" value="VCBS_dom"/>
</dbReference>
<name>A3IRF7_9CHRO</name>
<protein>
    <submittedName>
        <fullName evidence="1">VCBS repeat domain protein</fullName>
    </submittedName>
</protein>
<accession>A3IRF7</accession>
<dbReference type="EMBL" id="AAXW01000018">
    <property type="protein sequence ID" value="EAZ90959.1"/>
    <property type="molecule type" value="Genomic_DNA"/>
</dbReference>